<organism evidence="2 3">
    <name type="scientific">Sphingobacterium siyangense</name>
    <dbReference type="NCBI Taxonomy" id="459529"/>
    <lineage>
        <taxon>Bacteria</taxon>
        <taxon>Pseudomonadati</taxon>
        <taxon>Bacteroidota</taxon>
        <taxon>Sphingobacteriia</taxon>
        <taxon>Sphingobacteriales</taxon>
        <taxon>Sphingobacteriaceae</taxon>
        <taxon>Sphingobacterium</taxon>
    </lineage>
</organism>
<protein>
    <recommendedName>
        <fullName evidence="4">Lipopolysaccharide biosynthesis protein</fullName>
    </recommendedName>
</protein>
<dbReference type="InterPro" id="IPR050445">
    <property type="entry name" value="Bact_polysacc_biosynth/exp"/>
</dbReference>
<dbReference type="GO" id="GO:0005886">
    <property type="term" value="C:plasma membrane"/>
    <property type="evidence" value="ECO:0007669"/>
    <property type="project" value="TreeGrafter"/>
</dbReference>
<dbReference type="GO" id="GO:0004713">
    <property type="term" value="F:protein tyrosine kinase activity"/>
    <property type="evidence" value="ECO:0007669"/>
    <property type="project" value="TreeGrafter"/>
</dbReference>
<evidence type="ECO:0000313" key="3">
    <source>
        <dbReference type="Proteomes" id="UP000315908"/>
    </source>
</evidence>
<keyword evidence="1" id="KW-1133">Transmembrane helix</keyword>
<proteinExistence type="predicted"/>
<dbReference type="PANTHER" id="PTHR32309">
    <property type="entry name" value="TYROSINE-PROTEIN KINASE"/>
    <property type="match status" value="1"/>
</dbReference>
<accession>A0A562MJ52</accession>
<dbReference type="AlphaFoldDB" id="A0A562MJ52"/>
<reference evidence="2 3" key="1">
    <citation type="journal article" date="2015" name="Stand. Genomic Sci.">
        <title>Genomic Encyclopedia of Bacterial and Archaeal Type Strains, Phase III: the genomes of soil and plant-associated and newly described type strains.</title>
        <authorList>
            <person name="Whitman W.B."/>
            <person name="Woyke T."/>
            <person name="Klenk H.P."/>
            <person name="Zhou Y."/>
            <person name="Lilburn T.G."/>
            <person name="Beck B.J."/>
            <person name="De Vos P."/>
            <person name="Vandamme P."/>
            <person name="Eisen J.A."/>
            <person name="Garrity G."/>
            <person name="Hugenholtz P."/>
            <person name="Kyrpides N.C."/>
        </authorList>
    </citation>
    <scope>NUCLEOTIDE SEQUENCE [LARGE SCALE GENOMIC DNA]</scope>
    <source>
        <strain evidence="2 3">CGMCC 1.6855</strain>
    </source>
</reference>
<name>A0A562MJ52_9SPHI</name>
<dbReference type="EMBL" id="VLKR01000011">
    <property type="protein sequence ID" value="TWI19933.1"/>
    <property type="molecule type" value="Genomic_DNA"/>
</dbReference>
<dbReference type="OrthoDB" id="745212at2"/>
<feature type="transmembrane region" description="Helical" evidence="1">
    <location>
        <begin position="25"/>
        <end position="43"/>
    </location>
</feature>
<evidence type="ECO:0000256" key="1">
    <source>
        <dbReference type="SAM" id="Phobius"/>
    </source>
</evidence>
<dbReference type="RefSeq" id="WP_145328065.1">
    <property type="nucleotide sequence ID" value="NZ_VLKR01000011.1"/>
</dbReference>
<evidence type="ECO:0008006" key="4">
    <source>
        <dbReference type="Google" id="ProtNLM"/>
    </source>
</evidence>
<dbReference type="Proteomes" id="UP000315908">
    <property type="component" value="Unassembled WGS sequence"/>
</dbReference>
<comment type="caution">
    <text evidence="2">The sequence shown here is derived from an EMBL/GenBank/DDBJ whole genome shotgun (WGS) entry which is preliminary data.</text>
</comment>
<keyword evidence="1" id="KW-0472">Membrane</keyword>
<feature type="transmembrane region" description="Helical" evidence="1">
    <location>
        <begin position="311"/>
        <end position="331"/>
    </location>
</feature>
<evidence type="ECO:0000313" key="2">
    <source>
        <dbReference type="EMBL" id="TWI19933.1"/>
    </source>
</evidence>
<dbReference type="PANTHER" id="PTHR32309:SF13">
    <property type="entry name" value="FERRIC ENTEROBACTIN TRANSPORT PROTEIN FEPE"/>
    <property type="match status" value="1"/>
</dbReference>
<keyword evidence="1" id="KW-0812">Transmembrane</keyword>
<sequence length="339" mass="38085">MTKEVTFKEFLKRTIIWSRYLMRHWYLLLGLGILGSACGFFYAQSKQITYLATTTFVLESSENSGMGLSQYAGIASMVGVDLGGSGGGIFQGDNIIELYKSRKMIEAALMLPSTSDTSKLLMDRFIDSEKDLGKWSSEKKSAAGERAKDSIVLEAVSRINRKYLSVVKPDKKLSIIKVDVKFNDEIFAKEFNEGLVKEVNDFYIKTKTKKSLNNIAILQHKTDSVRAVMNGNIATTAIIIDATPNLNPTRQAQRLVPSQKSQFSAETNKAILEHLIQNLELAKMNLLKEAPLIQVVDIPIYPLQIFKVSKIMCIAFSFIFFVFFGMLYLIIKRTLADVK</sequence>
<gene>
    <name evidence="2" type="ORF">IQ31_02373</name>
</gene>